<dbReference type="GO" id="GO:0043138">
    <property type="term" value="F:3'-5' DNA helicase activity"/>
    <property type="evidence" value="ECO:0007669"/>
    <property type="project" value="UniProtKB-EC"/>
</dbReference>
<gene>
    <name evidence="12" type="primary">priA</name>
    <name evidence="14" type="ORF">GH975_01575</name>
</gene>
<keyword evidence="2 12" id="KW-0235">DNA replication</keyword>
<dbReference type="OrthoDB" id="9759544at2"/>
<feature type="binding site" evidence="12">
    <location>
        <position position="453"/>
    </location>
    <ligand>
        <name>Zn(2+)</name>
        <dbReference type="ChEBI" id="CHEBI:29105"/>
        <label>1</label>
    </ligand>
</feature>
<dbReference type="Proteomes" id="UP000388235">
    <property type="component" value="Chromosome"/>
</dbReference>
<dbReference type="GO" id="GO:0008270">
    <property type="term" value="F:zinc ion binding"/>
    <property type="evidence" value="ECO:0007669"/>
    <property type="project" value="UniProtKB-UniRule"/>
</dbReference>
<evidence type="ECO:0000256" key="3">
    <source>
        <dbReference type="ARBA" id="ARBA00022723"/>
    </source>
</evidence>
<dbReference type="Gene3D" id="3.40.50.300">
    <property type="entry name" value="P-loop containing nucleotide triphosphate hydrolases"/>
    <property type="match status" value="2"/>
</dbReference>
<feature type="binding site" evidence="12">
    <location>
        <position position="477"/>
    </location>
    <ligand>
        <name>Zn(2+)</name>
        <dbReference type="ChEBI" id="CHEBI:29105"/>
        <label>2</label>
    </ligand>
</feature>
<dbReference type="NCBIfam" id="NF004067">
    <property type="entry name" value="PRK05580.1-4"/>
    <property type="match status" value="1"/>
</dbReference>
<comment type="cofactor">
    <cofactor evidence="12">
        <name>Zn(2+)</name>
        <dbReference type="ChEBI" id="CHEBI:29105"/>
    </cofactor>
    <text evidence="12">Binds 2 zinc ions per subunit.</text>
</comment>
<dbReference type="SUPFAM" id="SSF52540">
    <property type="entry name" value="P-loop containing nucleoside triphosphate hydrolases"/>
    <property type="match status" value="1"/>
</dbReference>
<dbReference type="SMART" id="SM00487">
    <property type="entry name" value="DEXDc"/>
    <property type="match status" value="1"/>
</dbReference>
<dbReference type="PANTHER" id="PTHR30580">
    <property type="entry name" value="PRIMOSOMAL PROTEIN N"/>
    <property type="match status" value="1"/>
</dbReference>
<keyword evidence="10 12" id="KW-0413">Isomerase</keyword>
<comment type="catalytic activity">
    <reaction evidence="12">
        <text>Couples ATP hydrolysis with the unwinding of duplex DNA by translocating in the 3'-5' direction.</text>
        <dbReference type="EC" id="5.6.2.4"/>
    </reaction>
</comment>
<dbReference type="Pfam" id="PF18319">
    <property type="entry name" value="Zn_ribbon_PriA"/>
    <property type="match status" value="1"/>
</dbReference>
<dbReference type="AlphaFoldDB" id="A0A5Q2QAL4"/>
<evidence type="ECO:0000256" key="10">
    <source>
        <dbReference type="ARBA" id="ARBA00023235"/>
    </source>
</evidence>
<feature type="binding site" evidence="12">
    <location>
        <position position="459"/>
    </location>
    <ligand>
        <name>Zn(2+)</name>
        <dbReference type="ChEBI" id="CHEBI:29105"/>
        <label>2</label>
    </ligand>
</feature>
<dbReference type="Pfam" id="PF17764">
    <property type="entry name" value="PriA_3primeBD"/>
    <property type="match status" value="1"/>
</dbReference>
<sequence length="737" mass="81167">MDTFLHGYCPRCFHVMSLLSPMPSTTSGRGFYTPNQASATALISHQILVLAPLPEPLDYRHHERVAAGTRVRVPLGNRHAIGVVVGHAPHPDMDALKAIDAVLDALPLADARWLDLIRWAAQYYGCRTEAMLRTALPNWGRSGRELQLPVLAYRWNGDYPRGEQRQKLFDASQTACPVEQLKAINWPIARTLIKNGNLEPAELPQDDTVAEVGPTLMPEQADAIARIDGSNTPWLLEGITGSGKTEVYLQLAKLALSRHQQVLVLVPEIGLTPQLVNRFEARFPGQVIHLHSALADGARWSGWGQVAMGKRPILIGTRSALLTPMPRLGLIVVDEEHDPSYKQAEAPRYHARDLAVVIGHRLKIPVVLGTATPSLETIANLDRGRFQHAQLTRRAGVAKPPATELIDLRSLSLHDGLSDHALTAVADTLQRGEQVLIFLNRRGFAPVLLCHQCGWHPECPACDAKPTVHREPRRLWCHHCDHQAPWPSRCPTCAQRLDVIGQGTQRLEESLAHSMAPFPVTRIDRDTAGAGGAGKLLEQARDNLPRVLVGTQMLAKGHDLPNLTLVVVVDADQQLFSGDFRAIESLSQTLIQVMGRAGRAEKPGRVLIQTHEPEHPAWPHLLAGNYRALATQELEIRTRSGLPPYGHMALWRARNPDPGIALAHLNAIAQAMAPHRHTVKLLGPSPAPMERRAGQYHAQLLLLAADRKSLRAALATPIPPAPSRLWRGLDMDPHDLF</sequence>
<keyword evidence="8 12" id="KW-0067">ATP-binding</keyword>
<evidence type="ECO:0000256" key="12">
    <source>
        <dbReference type="HAMAP-Rule" id="MF_00983"/>
    </source>
</evidence>
<dbReference type="InterPro" id="IPR001650">
    <property type="entry name" value="Helicase_C-like"/>
</dbReference>
<keyword evidence="1 12" id="KW-0639">Primosome</keyword>
<name>A0A5Q2QAL4_9GAMM</name>
<evidence type="ECO:0000256" key="1">
    <source>
        <dbReference type="ARBA" id="ARBA00022515"/>
    </source>
</evidence>
<dbReference type="FunFam" id="3.40.50.300:FF:000489">
    <property type="entry name" value="Primosome assembly protein PriA"/>
    <property type="match status" value="1"/>
</dbReference>
<dbReference type="HAMAP" id="MF_00983">
    <property type="entry name" value="PriA"/>
    <property type="match status" value="1"/>
</dbReference>
<dbReference type="Gene3D" id="3.40.1440.60">
    <property type="entry name" value="PriA, 3(prime) DNA-binding domain"/>
    <property type="match status" value="1"/>
</dbReference>
<feature type="domain" description="Helicase ATP-binding" evidence="13">
    <location>
        <begin position="225"/>
        <end position="391"/>
    </location>
</feature>
<dbReference type="GO" id="GO:0005524">
    <property type="term" value="F:ATP binding"/>
    <property type="evidence" value="ECO:0007669"/>
    <property type="project" value="UniProtKB-UniRule"/>
</dbReference>
<feature type="binding site" evidence="12">
    <location>
        <position position="450"/>
    </location>
    <ligand>
        <name>Zn(2+)</name>
        <dbReference type="ChEBI" id="CHEBI:29105"/>
        <label>1</label>
    </ligand>
</feature>
<dbReference type="InterPro" id="IPR041236">
    <property type="entry name" value="PriA_C"/>
</dbReference>
<feature type="binding site" evidence="12">
    <location>
        <position position="490"/>
    </location>
    <ligand>
        <name>Zn(2+)</name>
        <dbReference type="ChEBI" id="CHEBI:29105"/>
        <label>1</label>
    </ligand>
</feature>
<keyword evidence="6 12" id="KW-0347">Helicase</keyword>
<evidence type="ECO:0000259" key="13">
    <source>
        <dbReference type="PROSITE" id="PS51192"/>
    </source>
</evidence>
<dbReference type="InterPro" id="IPR040498">
    <property type="entry name" value="PriA_CRR"/>
</dbReference>
<dbReference type="GO" id="GO:0006302">
    <property type="term" value="P:double-strand break repair"/>
    <property type="evidence" value="ECO:0007669"/>
    <property type="project" value="InterPro"/>
</dbReference>
<evidence type="ECO:0000256" key="5">
    <source>
        <dbReference type="ARBA" id="ARBA00022801"/>
    </source>
</evidence>
<accession>A0A5Q2QAL4</accession>
<proteinExistence type="inferred from homology"/>
<dbReference type="InterPro" id="IPR014001">
    <property type="entry name" value="Helicase_ATP-bd"/>
</dbReference>
<dbReference type="GO" id="GO:0006270">
    <property type="term" value="P:DNA replication initiation"/>
    <property type="evidence" value="ECO:0007669"/>
    <property type="project" value="TreeGrafter"/>
</dbReference>
<dbReference type="InterPro" id="IPR011545">
    <property type="entry name" value="DEAD/DEAH_box_helicase_dom"/>
</dbReference>
<dbReference type="Pfam" id="PF00271">
    <property type="entry name" value="Helicase_C"/>
    <property type="match status" value="1"/>
</dbReference>
<keyword evidence="9 12" id="KW-0238">DNA-binding</keyword>
<dbReference type="GO" id="GO:1990077">
    <property type="term" value="C:primosome complex"/>
    <property type="evidence" value="ECO:0007669"/>
    <property type="project" value="UniProtKB-UniRule"/>
</dbReference>
<dbReference type="InterPro" id="IPR041222">
    <property type="entry name" value="PriA_3primeBD"/>
</dbReference>
<feature type="binding site" evidence="12">
    <location>
        <position position="493"/>
    </location>
    <ligand>
        <name>Zn(2+)</name>
        <dbReference type="ChEBI" id="CHEBI:29105"/>
        <label>1</label>
    </ligand>
</feature>
<dbReference type="GO" id="GO:0006310">
    <property type="term" value="P:DNA recombination"/>
    <property type="evidence" value="ECO:0007669"/>
    <property type="project" value="InterPro"/>
</dbReference>
<dbReference type="SMART" id="SM00490">
    <property type="entry name" value="HELICc"/>
    <property type="match status" value="1"/>
</dbReference>
<comment type="catalytic activity">
    <reaction evidence="11 12">
        <text>ATP + H2O = ADP + phosphate + H(+)</text>
        <dbReference type="Rhea" id="RHEA:13065"/>
        <dbReference type="ChEBI" id="CHEBI:15377"/>
        <dbReference type="ChEBI" id="CHEBI:15378"/>
        <dbReference type="ChEBI" id="CHEBI:30616"/>
        <dbReference type="ChEBI" id="CHEBI:43474"/>
        <dbReference type="ChEBI" id="CHEBI:456216"/>
        <dbReference type="EC" id="5.6.2.4"/>
    </reaction>
</comment>
<dbReference type="KEGG" id="llp:GH975_01575"/>
<feature type="binding site" evidence="12">
    <location>
        <position position="480"/>
    </location>
    <ligand>
        <name>Zn(2+)</name>
        <dbReference type="ChEBI" id="CHEBI:29105"/>
        <label>2</label>
    </ligand>
</feature>
<dbReference type="EC" id="5.6.2.4" evidence="12"/>
<keyword evidence="15" id="KW-1185">Reference proteome</keyword>
<evidence type="ECO:0000256" key="8">
    <source>
        <dbReference type="ARBA" id="ARBA00022840"/>
    </source>
</evidence>
<dbReference type="InterPro" id="IPR027417">
    <property type="entry name" value="P-loop_NTPase"/>
</dbReference>
<evidence type="ECO:0000256" key="6">
    <source>
        <dbReference type="ARBA" id="ARBA00022806"/>
    </source>
</evidence>
<evidence type="ECO:0000313" key="14">
    <source>
        <dbReference type="EMBL" id="QGG79321.1"/>
    </source>
</evidence>
<dbReference type="GO" id="GO:0003677">
    <property type="term" value="F:DNA binding"/>
    <property type="evidence" value="ECO:0007669"/>
    <property type="project" value="UniProtKB-UniRule"/>
</dbReference>
<keyword evidence="4 12" id="KW-0547">Nucleotide-binding</keyword>
<dbReference type="CDD" id="cd17929">
    <property type="entry name" value="DEXHc_priA"/>
    <property type="match status" value="1"/>
</dbReference>
<dbReference type="GO" id="GO:0006269">
    <property type="term" value="P:DNA replication, synthesis of primer"/>
    <property type="evidence" value="ECO:0007669"/>
    <property type="project" value="UniProtKB-KW"/>
</dbReference>
<comment type="similarity">
    <text evidence="12">Belongs to the helicase family. PriA subfamily.</text>
</comment>
<dbReference type="Pfam" id="PF00270">
    <property type="entry name" value="DEAD"/>
    <property type="match status" value="1"/>
</dbReference>
<evidence type="ECO:0000256" key="4">
    <source>
        <dbReference type="ARBA" id="ARBA00022741"/>
    </source>
</evidence>
<keyword evidence="7 12" id="KW-0862">Zinc</keyword>
<dbReference type="NCBIfam" id="TIGR00595">
    <property type="entry name" value="priA"/>
    <property type="match status" value="1"/>
</dbReference>
<keyword evidence="5 12" id="KW-0378">Hydrolase</keyword>
<dbReference type="PANTHER" id="PTHR30580:SF0">
    <property type="entry name" value="PRIMOSOMAL PROTEIN N"/>
    <property type="match status" value="1"/>
</dbReference>
<dbReference type="InterPro" id="IPR005259">
    <property type="entry name" value="PriA"/>
</dbReference>
<feature type="binding site" evidence="12">
    <location>
        <position position="462"/>
    </location>
    <ligand>
        <name>Zn(2+)</name>
        <dbReference type="ChEBI" id="CHEBI:29105"/>
        <label>2</label>
    </ligand>
</feature>
<evidence type="ECO:0000256" key="7">
    <source>
        <dbReference type="ARBA" id="ARBA00022833"/>
    </source>
</evidence>
<dbReference type="Pfam" id="PF18074">
    <property type="entry name" value="PriA_C"/>
    <property type="match status" value="1"/>
</dbReference>
<evidence type="ECO:0000256" key="11">
    <source>
        <dbReference type="ARBA" id="ARBA00048988"/>
    </source>
</evidence>
<evidence type="ECO:0000313" key="15">
    <source>
        <dbReference type="Proteomes" id="UP000388235"/>
    </source>
</evidence>
<organism evidence="14 15">
    <name type="scientific">Litorivicinus lipolyticus</name>
    <dbReference type="NCBI Taxonomy" id="418701"/>
    <lineage>
        <taxon>Bacteria</taxon>
        <taxon>Pseudomonadati</taxon>
        <taxon>Pseudomonadota</taxon>
        <taxon>Gammaproteobacteria</taxon>
        <taxon>Oceanospirillales</taxon>
        <taxon>Litorivicinaceae</taxon>
        <taxon>Litorivicinus</taxon>
    </lineage>
</organism>
<dbReference type="PROSITE" id="PS51192">
    <property type="entry name" value="HELICASE_ATP_BIND_1"/>
    <property type="match status" value="1"/>
</dbReference>
<reference evidence="14 15" key="1">
    <citation type="submission" date="2019-11" db="EMBL/GenBank/DDBJ databases">
        <authorList>
            <person name="Khan S.A."/>
            <person name="Jeon C.O."/>
            <person name="Chun B.H."/>
        </authorList>
    </citation>
    <scope>NUCLEOTIDE SEQUENCE [LARGE SCALE GENOMIC DNA]</scope>
    <source>
        <strain evidence="14 15">IMCC 1097</strain>
    </source>
</reference>
<keyword evidence="3 12" id="KW-0479">Metal-binding</keyword>
<evidence type="ECO:0000256" key="9">
    <source>
        <dbReference type="ARBA" id="ARBA00023125"/>
    </source>
</evidence>
<dbReference type="GO" id="GO:0016887">
    <property type="term" value="F:ATP hydrolysis activity"/>
    <property type="evidence" value="ECO:0007669"/>
    <property type="project" value="RHEA"/>
</dbReference>
<dbReference type="InterPro" id="IPR042115">
    <property type="entry name" value="PriA_3primeBD_sf"/>
</dbReference>
<dbReference type="EMBL" id="CP045871">
    <property type="protein sequence ID" value="QGG79321.1"/>
    <property type="molecule type" value="Genomic_DNA"/>
</dbReference>
<comment type="subunit">
    <text evidence="12">Component of the replication restart primosome.</text>
</comment>
<protein>
    <recommendedName>
        <fullName evidence="12">Replication restart protein PriA</fullName>
    </recommendedName>
    <alternativeName>
        <fullName evidence="12">ATP-dependent DNA helicase PriA</fullName>
        <ecNumber evidence="12">5.6.2.4</ecNumber>
    </alternativeName>
    <alternativeName>
        <fullName evidence="12">DNA 3'-5' helicase PriA</fullName>
    </alternativeName>
</protein>
<evidence type="ECO:0000256" key="2">
    <source>
        <dbReference type="ARBA" id="ARBA00022705"/>
    </source>
</evidence>
<comment type="function">
    <text evidence="12">Initiates the restart of stalled replication forks, which reloads the replicative helicase on sites other than the origin of replication. Recognizes and binds to abandoned replication forks and remodels them to uncover a helicase loading site. Promotes assembly of the primosome at these replication forks.</text>
</comment>